<protein>
    <submittedName>
        <fullName evidence="2">Alpha/beta fold hydrolase</fullName>
    </submittedName>
</protein>
<dbReference type="InterPro" id="IPR051044">
    <property type="entry name" value="MAG_DAG_Lipase"/>
</dbReference>
<dbReference type="AlphaFoldDB" id="A0A843YYQ9"/>
<dbReference type="InterPro" id="IPR012354">
    <property type="entry name" value="Esterase_lipase"/>
</dbReference>
<dbReference type="Proteomes" id="UP000451565">
    <property type="component" value="Unassembled WGS sequence"/>
</dbReference>
<dbReference type="SUPFAM" id="SSF53474">
    <property type="entry name" value="alpha/beta-Hydrolases"/>
    <property type="match status" value="1"/>
</dbReference>
<dbReference type="OrthoDB" id="8612291at2"/>
<gene>
    <name evidence="2" type="ORF">GEV47_17125</name>
</gene>
<dbReference type="InterPro" id="IPR022742">
    <property type="entry name" value="Hydrolase_4"/>
</dbReference>
<keyword evidence="3" id="KW-1185">Reference proteome</keyword>
<reference evidence="2 3" key="1">
    <citation type="submission" date="2019-10" db="EMBL/GenBank/DDBJ databases">
        <title>Glaciimonas soli sp. nov., a psychrophilic bacterium isolated from the forest soil of a high elevation mountain in Taiwan.</title>
        <authorList>
            <person name="Wang L.-T."/>
            <person name="Shieh W.Y."/>
        </authorList>
    </citation>
    <scope>NUCLEOTIDE SEQUENCE [LARGE SCALE GENOMIC DNA]</scope>
    <source>
        <strain evidence="2 3">GS1</strain>
    </source>
</reference>
<evidence type="ECO:0000259" key="1">
    <source>
        <dbReference type="Pfam" id="PF12146"/>
    </source>
</evidence>
<dbReference type="GO" id="GO:0052689">
    <property type="term" value="F:carboxylic ester hydrolase activity"/>
    <property type="evidence" value="ECO:0007669"/>
    <property type="project" value="InterPro"/>
</dbReference>
<dbReference type="Gene3D" id="3.40.50.1820">
    <property type="entry name" value="alpha/beta hydrolase"/>
    <property type="match status" value="1"/>
</dbReference>
<comment type="caution">
    <text evidence="2">The sequence shown here is derived from an EMBL/GenBank/DDBJ whole genome shotgun (WGS) entry which is preliminary data.</text>
</comment>
<dbReference type="PANTHER" id="PTHR11614">
    <property type="entry name" value="PHOSPHOLIPASE-RELATED"/>
    <property type="match status" value="1"/>
</dbReference>
<name>A0A843YYQ9_9BURK</name>
<accession>A0A843YYQ9</accession>
<dbReference type="PIRSF" id="PIRSF017388">
    <property type="entry name" value="Esterase_lipase"/>
    <property type="match status" value="1"/>
</dbReference>
<organism evidence="2 3">
    <name type="scientific">Glaciimonas soli</name>
    <dbReference type="NCBI Taxonomy" id="2590999"/>
    <lineage>
        <taxon>Bacteria</taxon>
        <taxon>Pseudomonadati</taxon>
        <taxon>Pseudomonadota</taxon>
        <taxon>Betaproteobacteria</taxon>
        <taxon>Burkholderiales</taxon>
        <taxon>Oxalobacteraceae</taxon>
        <taxon>Glaciimonas</taxon>
    </lineage>
</organism>
<feature type="domain" description="Serine aminopeptidase S33" evidence="1">
    <location>
        <begin position="10"/>
        <end position="243"/>
    </location>
</feature>
<proteinExistence type="predicted"/>
<dbReference type="Pfam" id="PF12146">
    <property type="entry name" value="Hydrolase_4"/>
    <property type="match status" value="1"/>
</dbReference>
<evidence type="ECO:0000313" key="3">
    <source>
        <dbReference type="Proteomes" id="UP000451565"/>
    </source>
</evidence>
<sequence>MEVTTSSVGILLVHGLGGTQYDLGMMGKILKRAGMDTHTLTLPGHAGQPEDLLGVTAEDWVEEVRAKYRELLPQYDTLHVMGMCMGALLAIEVVKQERHTKGRLIALAPPLYLDGWSTPWYRFLRYFVYRFMPNTTRTMKVEEEEPFGVKNELVRSIIKAKFARGDNFHYQWIPLYCVQQVDRLRKWVKEGLNNISCPTLLVHAREDELTSLRSSEFLLKEIGAQHAKLVVLENSYHMICVDNDRDQVAACVLEHLGCDPALVRPRKRRSDVVESEE</sequence>
<evidence type="ECO:0000313" key="2">
    <source>
        <dbReference type="EMBL" id="MQR02401.1"/>
    </source>
</evidence>
<keyword evidence="2" id="KW-0378">Hydrolase</keyword>
<dbReference type="RefSeq" id="WP_153236035.1">
    <property type="nucleotide sequence ID" value="NZ_WINI01000009.1"/>
</dbReference>
<dbReference type="InterPro" id="IPR029058">
    <property type="entry name" value="AB_hydrolase_fold"/>
</dbReference>
<dbReference type="EMBL" id="WINI01000009">
    <property type="protein sequence ID" value="MQR02401.1"/>
    <property type="molecule type" value="Genomic_DNA"/>
</dbReference>